<feature type="compositionally biased region" description="Polar residues" evidence="3">
    <location>
        <begin position="378"/>
        <end position="390"/>
    </location>
</feature>
<feature type="compositionally biased region" description="Low complexity" evidence="3">
    <location>
        <begin position="87"/>
        <end position="110"/>
    </location>
</feature>
<sequence>MHTSCRPSYPVASTSYHQPLHTSSHPDFSQDIYIPASQDELHRVSIESRLLHPDGPKHVADMRAADHTAASSSFDTYDRIGRENDFPSARQPYASSAAPRPSRASQPSAPMQHHHHFDPDESLIPGVGRGVRSTAPGQTSYQDRLRSLHANSSPARSPYRPGKYSSRYAPSKSSQPLASSSIHRPASSPARGAPLPRMPPRVDSASESDADSVSESGDSDANEAGTHTYNSTGNHRNFAATPAGHTVTMTANLQQRPRLGQDTLDRIDFDMHTDTDTEHRGRRPQQPSANLPQRSTAASRGRPANALFASPRAAATNTFGMNAADYQQHLASRTLTSPAIRTLIGDRSKSPDSPTPAPSIDGVLHAGKHRSNKHHNSSRPQPRATRQASVSAFEDLARQLQHDVELTRGANNRGRLAEDADDASASNSGGSGFGPGSHASSARTRQKTAAAAAAADMTVPWGVRLPDVTGLTSALGSPVKGRDAVEHRPFDAAVGNQDARLDELAHLRGFVDGIQVELDRAGERILNLEQAHEQQSHDFQGLRSEMQSALNSVRASQPHDDEQLVQRILRQLRVSPHEHQHAAHGVVQDRQPQSAPAPAAVPSSETRPARGVQADVPAPRVSPTREHSQVEVVNRLYAELEQLRTTMEEHYRSAAGLASDGASDPGEAGRYARSSTPPRANSHSSHSHRRVSFGRSSPTRFAEEGATSDDYDRTLDAVAENVRVQRERQRRRTTVADEEEISQLASARAERASARVSGGTHDAGRCSVCASTARSDRRRASRKARLLAAEQRRDAVQLEESVLLSAAKLTGEQEETLRTVLQEHWDEFVHQRMLYAELADELKAFDPAMSKPKRTLLAQHVLEAVEALEQKADRINRLEELLKTPQPQQNRLRTAIESFEKARQNSPPTSMQL</sequence>
<feature type="region of interest" description="Disordered" evidence="3">
    <location>
        <begin position="274"/>
        <end position="304"/>
    </location>
</feature>
<dbReference type="Proteomes" id="UP000011976">
    <property type="component" value="Unassembled WGS sequence"/>
</dbReference>
<feature type="compositionally biased region" description="Low complexity" evidence="3">
    <location>
        <begin position="591"/>
        <end position="604"/>
    </location>
</feature>
<feature type="region of interest" description="Disordered" evidence="3">
    <location>
        <begin position="404"/>
        <end position="446"/>
    </location>
</feature>
<evidence type="ECO:0000256" key="1">
    <source>
        <dbReference type="ARBA" id="ARBA00004496"/>
    </source>
</evidence>
<dbReference type="OrthoDB" id="76453at2759"/>
<feature type="compositionally biased region" description="Polar residues" evidence="3">
    <location>
        <begin position="1"/>
        <end position="27"/>
    </location>
</feature>
<feature type="compositionally biased region" description="Low complexity" evidence="3">
    <location>
        <begin position="653"/>
        <end position="664"/>
    </location>
</feature>
<accession>M9LT97</accession>
<feature type="compositionally biased region" description="Polar residues" evidence="3">
    <location>
        <begin position="225"/>
        <end position="235"/>
    </location>
</feature>
<keyword evidence="2" id="KW-0963">Cytoplasm</keyword>
<reference evidence="6" key="1">
    <citation type="journal article" date="2013" name="Genome Announc.">
        <title>Genome sequence of the basidiomycetous yeast Pseudozyma antarctica T-34, a producer of the glycolipid biosurfactants mannosylerythritol lipids.</title>
        <authorList>
            <person name="Morita T."/>
            <person name="Koike H."/>
            <person name="Koyama Y."/>
            <person name="Hagiwara H."/>
            <person name="Ito E."/>
            <person name="Fukuoka T."/>
            <person name="Imura T."/>
            <person name="Machida M."/>
            <person name="Kitamoto D."/>
        </authorList>
    </citation>
    <scope>NUCLEOTIDE SEQUENCE [LARGE SCALE GENOMIC DNA]</scope>
    <source>
        <strain evidence="6">T-34</strain>
    </source>
</reference>
<feature type="compositionally biased region" description="Basic and acidic residues" evidence="3">
    <location>
        <begin position="76"/>
        <end position="85"/>
    </location>
</feature>
<dbReference type="InterPro" id="IPR024957">
    <property type="entry name" value="Cep57_MT-bd_dom"/>
</dbReference>
<protein>
    <recommendedName>
        <fullName evidence="4">Cep57 centrosome microtubule-binding domain-containing protein</fullName>
    </recommendedName>
</protein>
<organism evidence="5 6">
    <name type="scientific">Pseudozyma antarctica (strain T-34)</name>
    <name type="common">Yeast</name>
    <name type="synonym">Candida antarctica</name>
    <dbReference type="NCBI Taxonomy" id="1151754"/>
    <lineage>
        <taxon>Eukaryota</taxon>
        <taxon>Fungi</taxon>
        <taxon>Dikarya</taxon>
        <taxon>Basidiomycota</taxon>
        <taxon>Ustilaginomycotina</taxon>
        <taxon>Ustilaginomycetes</taxon>
        <taxon>Ustilaginales</taxon>
        <taxon>Ustilaginaceae</taxon>
        <taxon>Moesziomyces</taxon>
    </lineage>
</organism>
<evidence type="ECO:0000256" key="2">
    <source>
        <dbReference type="ARBA" id="ARBA00022490"/>
    </source>
</evidence>
<dbReference type="GO" id="GO:0005737">
    <property type="term" value="C:cytoplasm"/>
    <property type="evidence" value="ECO:0007669"/>
    <property type="project" value="UniProtKB-SubCell"/>
</dbReference>
<feature type="region of interest" description="Disordered" evidence="3">
    <location>
        <begin position="344"/>
        <end position="390"/>
    </location>
</feature>
<evidence type="ECO:0000313" key="5">
    <source>
        <dbReference type="EMBL" id="GAC71799.1"/>
    </source>
</evidence>
<evidence type="ECO:0000259" key="4">
    <source>
        <dbReference type="Pfam" id="PF06657"/>
    </source>
</evidence>
<dbReference type="AlphaFoldDB" id="M9LT97"/>
<feature type="region of interest" description="Disordered" evidence="3">
    <location>
        <begin position="1"/>
        <end position="30"/>
    </location>
</feature>
<feature type="domain" description="Cep57 centrosome microtubule-binding" evidence="4">
    <location>
        <begin position="813"/>
        <end position="879"/>
    </location>
</feature>
<name>M9LT97_PSEA3</name>
<feature type="region of interest" description="Disordered" evidence="3">
    <location>
        <begin position="576"/>
        <end position="628"/>
    </location>
</feature>
<feature type="region of interest" description="Disordered" evidence="3">
    <location>
        <begin position="68"/>
        <end position="240"/>
    </location>
</feature>
<gene>
    <name evidence="5" type="ORF">PANT_5d00074</name>
</gene>
<dbReference type="GO" id="GO:0008017">
    <property type="term" value="F:microtubule binding"/>
    <property type="evidence" value="ECO:0007669"/>
    <property type="project" value="InterPro"/>
</dbReference>
<evidence type="ECO:0000313" key="6">
    <source>
        <dbReference type="Proteomes" id="UP000011976"/>
    </source>
</evidence>
<dbReference type="EMBL" id="DF196771">
    <property type="protein sequence ID" value="GAC71799.1"/>
    <property type="molecule type" value="Genomic_DNA"/>
</dbReference>
<comment type="subcellular location">
    <subcellularLocation>
        <location evidence="1">Cytoplasm</location>
    </subcellularLocation>
</comment>
<evidence type="ECO:0000256" key="3">
    <source>
        <dbReference type="SAM" id="MobiDB-lite"/>
    </source>
</evidence>
<dbReference type="Pfam" id="PF06657">
    <property type="entry name" value="Cep57_MT_bd"/>
    <property type="match status" value="1"/>
</dbReference>
<feature type="compositionally biased region" description="Basic residues" evidence="3">
    <location>
        <begin position="366"/>
        <end position="377"/>
    </location>
</feature>
<feature type="compositionally biased region" description="Low complexity" evidence="3">
    <location>
        <begin position="169"/>
        <end position="181"/>
    </location>
</feature>
<proteinExistence type="predicted"/>
<feature type="compositionally biased region" description="Polar residues" evidence="3">
    <location>
        <begin position="285"/>
        <end position="298"/>
    </location>
</feature>
<feature type="region of interest" description="Disordered" evidence="3">
    <location>
        <begin position="652"/>
        <end position="708"/>
    </location>
</feature>
<feature type="compositionally biased region" description="Acidic residues" evidence="3">
    <location>
        <begin position="206"/>
        <end position="221"/>
    </location>
</feature>